<dbReference type="PROSITE" id="PS01180">
    <property type="entry name" value="CUB"/>
    <property type="match status" value="2"/>
</dbReference>
<dbReference type="InterPro" id="IPR000742">
    <property type="entry name" value="EGF"/>
</dbReference>
<gene>
    <name evidence="12" type="ORF">UPYG_G00205860</name>
</gene>
<protein>
    <recommendedName>
        <fullName evidence="11">CUB domain-containing protein</fullName>
    </recommendedName>
</protein>
<dbReference type="SUPFAM" id="SSF57196">
    <property type="entry name" value="EGF/Laminin"/>
    <property type="match status" value="1"/>
</dbReference>
<organism evidence="12 13">
    <name type="scientific">Umbra pygmaea</name>
    <name type="common">Eastern mudminnow</name>
    <dbReference type="NCBI Taxonomy" id="75934"/>
    <lineage>
        <taxon>Eukaryota</taxon>
        <taxon>Metazoa</taxon>
        <taxon>Chordata</taxon>
        <taxon>Craniata</taxon>
        <taxon>Vertebrata</taxon>
        <taxon>Euteleostomi</taxon>
        <taxon>Actinopterygii</taxon>
        <taxon>Neopterygii</taxon>
        <taxon>Teleostei</taxon>
        <taxon>Protacanthopterygii</taxon>
        <taxon>Esociformes</taxon>
        <taxon>Umbridae</taxon>
        <taxon>Umbra</taxon>
    </lineage>
</organism>
<dbReference type="SMART" id="SM00179">
    <property type="entry name" value="EGF_CA"/>
    <property type="match status" value="1"/>
</dbReference>
<dbReference type="GO" id="GO:0006508">
    <property type="term" value="P:proteolysis"/>
    <property type="evidence" value="ECO:0007669"/>
    <property type="project" value="UniProtKB-KW"/>
</dbReference>
<feature type="domain" description="CUB" evidence="11">
    <location>
        <begin position="16"/>
        <end position="137"/>
    </location>
</feature>
<keyword evidence="10" id="KW-0732">Signal</keyword>
<keyword evidence="13" id="KW-1185">Reference proteome</keyword>
<keyword evidence="3" id="KW-0399">Innate immunity</keyword>
<dbReference type="PANTHER" id="PTHR24255">
    <property type="entry name" value="COMPLEMENT COMPONENT 1, S SUBCOMPONENT-RELATED"/>
    <property type="match status" value="1"/>
</dbReference>
<dbReference type="Proteomes" id="UP001557470">
    <property type="component" value="Unassembled WGS sequence"/>
</dbReference>
<evidence type="ECO:0000259" key="11">
    <source>
        <dbReference type="PROSITE" id="PS01180"/>
    </source>
</evidence>
<evidence type="ECO:0000256" key="1">
    <source>
        <dbReference type="ARBA" id="ARBA00004613"/>
    </source>
</evidence>
<feature type="chain" id="PRO_5044837200" description="CUB domain-containing protein" evidence="10">
    <location>
        <begin position="19"/>
        <end position="336"/>
    </location>
</feature>
<dbReference type="InterPro" id="IPR000859">
    <property type="entry name" value="CUB_dom"/>
</dbReference>
<dbReference type="PROSITE" id="PS01187">
    <property type="entry name" value="EGF_CA"/>
    <property type="match status" value="1"/>
</dbReference>
<dbReference type="Pfam" id="PF14670">
    <property type="entry name" value="FXa_inhibition"/>
    <property type="match status" value="1"/>
</dbReference>
<feature type="signal peptide" evidence="10">
    <location>
        <begin position="1"/>
        <end position="18"/>
    </location>
</feature>
<reference evidence="12 13" key="1">
    <citation type="submission" date="2024-06" db="EMBL/GenBank/DDBJ databases">
        <authorList>
            <person name="Pan Q."/>
            <person name="Wen M."/>
            <person name="Jouanno E."/>
            <person name="Zahm M."/>
            <person name="Klopp C."/>
            <person name="Cabau C."/>
            <person name="Louis A."/>
            <person name="Berthelot C."/>
            <person name="Parey E."/>
            <person name="Roest Crollius H."/>
            <person name="Montfort J."/>
            <person name="Robinson-Rechavi M."/>
            <person name="Bouchez O."/>
            <person name="Lampietro C."/>
            <person name="Lopez Roques C."/>
            <person name="Donnadieu C."/>
            <person name="Postlethwait J."/>
            <person name="Bobe J."/>
            <person name="Verreycken H."/>
            <person name="Guiguen Y."/>
        </authorList>
    </citation>
    <scope>NUCLEOTIDE SEQUENCE [LARGE SCALE GENOMIC DNA]</scope>
    <source>
        <strain evidence="12">Up_M1</strain>
        <tissue evidence="12">Testis</tissue>
    </source>
</reference>
<comment type="caution">
    <text evidence="9">Lacks conserved residue(s) required for the propagation of feature annotation.</text>
</comment>
<evidence type="ECO:0000256" key="7">
    <source>
        <dbReference type="ARBA" id="ARBA00022859"/>
    </source>
</evidence>
<dbReference type="CDD" id="cd00041">
    <property type="entry name" value="CUB"/>
    <property type="match status" value="2"/>
</dbReference>
<dbReference type="FunFam" id="2.60.120.290:FF:000012">
    <property type="entry name" value="mannan-binding lectin serine protease 1 isoform X1"/>
    <property type="match status" value="1"/>
</dbReference>
<feature type="disulfide bond" evidence="9">
    <location>
        <begin position="184"/>
        <end position="211"/>
    </location>
</feature>
<dbReference type="FunFam" id="2.60.120.290:FF:000006">
    <property type="entry name" value="Mannan-binding lectin serine protease 1"/>
    <property type="match status" value="1"/>
</dbReference>
<dbReference type="Gene3D" id="2.60.120.290">
    <property type="entry name" value="Spermadhesin, CUB domain"/>
    <property type="match status" value="2"/>
</dbReference>
<dbReference type="GO" id="GO:0008233">
    <property type="term" value="F:peptidase activity"/>
    <property type="evidence" value="ECO:0007669"/>
    <property type="project" value="UniProtKB-KW"/>
</dbReference>
<dbReference type="AlphaFoldDB" id="A0ABD0X351"/>
<dbReference type="PANTHER" id="PTHR24255:SF13">
    <property type="entry name" value="MANNAN-BINDING LECTIN SERINE PROTEASE 1"/>
    <property type="match status" value="1"/>
</dbReference>
<keyword evidence="5" id="KW-0677">Repeat</keyword>
<dbReference type="InterPro" id="IPR001881">
    <property type="entry name" value="EGF-like_Ca-bd_dom"/>
</dbReference>
<dbReference type="CDD" id="cd00054">
    <property type="entry name" value="EGF_CA"/>
    <property type="match status" value="1"/>
</dbReference>
<dbReference type="Gene3D" id="2.10.25.10">
    <property type="entry name" value="Laminin"/>
    <property type="match status" value="1"/>
</dbReference>
<dbReference type="InterPro" id="IPR018097">
    <property type="entry name" value="EGF_Ca-bd_CS"/>
</dbReference>
<evidence type="ECO:0000256" key="9">
    <source>
        <dbReference type="PROSITE-ProRule" id="PRU00059"/>
    </source>
</evidence>
<keyword evidence="8 9" id="KW-1015">Disulfide bond</keyword>
<comment type="caution">
    <text evidence="12">The sequence shown here is derived from an EMBL/GenBank/DDBJ whole genome shotgun (WGS) entry which is preliminary data.</text>
</comment>
<feature type="domain" description="CUB" evidence="11">
    <location>
        <begin position="184"/>
        <end position="296"/>
    </location>
</feature>
<dbReference type="FunFam" id="2.10.25.10:FF:000059">
    <property type="entry name" value="Mannan-binding lectin serine protease 1"/>
    <property type="match status" value="1"/>
</dbReference>
<dbReference type="Pfam" id="PF00431">
    <property type="entry name" value="CUB"/>
    <property type="match status" value="2"/>
</dbReference>
<sequence length="336" mass="38404">MRVLLLLLGLLSMVPAGAQMFSLSDMYGTINSPNFPEPYPKETKVSWNISVPDGFQIRLYFQHFDLEPSYLCEYDYVKVVADGEQLAVFCGREDSDTERVPGEQVIISPRSSLNLFFRSDFSNEERFLGFESHYSTVDVDECRDTKDEDLACDHFCHNYIGGYYCSCRYGYLLHSDNRTCGVECRDFVFTERSGVLSSSNFPNPYPKSSDCHFRIELEDGFLLTLEFEDTFDIEDHPDVSCPYDFVKIQAGPKEYGPFCGNQSPGRIQTASNKVHIFFHSDNSGENIGWRLSYTSSGGEYMRKCFRQVIIVSPYAWSVYDLQHGSHLSTSNVITQQ</sequence>
<accession>A0ABD0X351</accession>
<evidence type="ECO:0000313" key="12">
    <source>
        <dbReference type="EMBL" id="KAL0973546.1"/>
    </source>
</evidence>
<dbReference type="InterPro" id="IPR035914">
    <property type="entry name" value="Sperma_CUB_dom_sf"/>
</dbReference>
<keyword evidence="6" id="KW-0378">Hydrolase</keyword>
<keyword evidence="4" id="KW-0645">Protease</keyword>
<keyword evidence="7" id="KW-0391">Immunity</keyword>
<evidence type="ECO:0000256" key="2">
    <source>
        <dbReference type="ARBA" id="ARBA00022525"/>
    </source>
</evidence>
<proteinExistence type="predicted"/>
<keyword evidence="2" id="KW-0964">Secreted</keyword>
<evidence type="ECO:0000256" key="4">
    <source>
        <dbReference type="ARBA" id="ARBA00022670"/>
    </source>
</evidence>
<evidence type="ECO:0000256" key="10">
    <source>
        <dbReference type="SAM" id="SignalP"/>
    </source>
</evidence>
<dbReference type="GO" id="GO:0045087">
    <property type="term" value="P:innate immune response"/>
    <property type="evidence" value="ECO:0007669"/>
    <property type="project" value="UniProtKB-KW"/>
</dbReference>
<comment type="subcellular location">
    <subcellularLocation>
        <location evidence="1">Secreted</location>
    </subcellularLocation>
</comment>
<dbReference type="GO" id="GO:0005576">
    <property type="term" value="C:extracellular region"/>
    <property type="evidence" value="ECO:0007669"/>
    <property type="project" value="UniProtKB-SubCell"/>
</dbReference>
<dbReference type="SUPFAM" id="SSF49854">
    <property type="entry name" value="Spermadhesin, CUB domain"/>
    <property type="match status" value="2"/>
</dbReference>
<name>A0ABD0X351_UMBPY</name>
<evidence type="ECO:0000256" key="3">
    <source>
        <dbReference type="ARBA" id="ARBA00022588"/>
    </source>
</evidence>
<evidence type="ECO:0000256" key="6">
    <source>
        <dbReference type="ARBA" id="ARBA00022801"/>
    </source>
</evidence>
<evidence type="ECO:0000313" key="13">
    <source>
        <dbReference type="Proteomes" id="UP001557470"/>
    </source>
</evidence>
<dbReference type="EMBL" id="JAGEUA010000006">
    <property type="protein sequence ID" value="KAL0973546.1"/>
    <property type="molecule type" value="Genomic_DNA"/>
</dbReference>
<dbReference type="SMART" id="SM00042">
    <property type="entry name" value="CUB"/>
    <property type="match status" value="2"/>
</dbReference>
<dbReference type="PROSITE" id="PS01186">
    <property type="entry name" value="EGF_2"/>
    <property type="match status" value="1"/>
</dbReference>
<evidence type="ECO:0000256" key="8">
    <source>
        <dbReference type="ARBA" id="ARBA00023157"/>
    </source>
</evidence>
<evidence type="ECO:0000256" key="5">
    <source>
        <dbReference type="ARBA" id="ARBA00022737"/>
    </source>
</evidence>